<gene>
    <name evidence="1" type="ORF">BN8_00765</name>
</gene>
<dbReference type="OrthoDB" id="9793451at2"/>
<dbReference type="STRING" id="1185876.BN8_00765"/>
<keyword evidence="2" id="KW-1185">Reference proteome</keyword>
<dbReference type="Proteomes" id="UP000009309">
    <property type="component" value="Unassembled WGS sequence"/>
</dbReference>
<comment type="caution">
    <text evidence="1">The sequence shown here is derived from an EMBL/GenBank/DDBJ whole genome shotgun (WGS) entry which is preliminary data.</text>
</comment>
<evidence type="ECO:0000313" key="1">
    <source>
        <dbReference type="EMBL" id="CCH51817.1"/>
    </source>
</evidence>
<dbReference type="EMBL" id="CAIT01000004">
    <property type="protein sequence ID" value="CCH51817.1"/>
    <property type="molecule type" value="Genomic_DNA"/>
</dbReference>
<accession>I2GD43</accession>
<protein>
    <submittedName>
        <fullName evidence="1">Uncharacterized protein</fullName>
    </submittedName>
</protein>
<proteinExistence type="predicted"/>
<sequence>MVHQTPFNFEFHKFLRQVVGVAPADRHLYVATESDFQKAGNVKFPYRSYFYALGLMHEDRCRIRVGIQDFDVPRQAVTVVGTYLSGRIARIRLAIYA</sequence>
<reference evidence="1 2" key="1">
    <citation type="journal article" date="2012" name="J. Bacteriol.">
        <title>Genome Sequence of the Filamentous Bacterium Fibrisoma limi BUZ 3T.</title>
        <authorList>
            <person name="Filippini M."/>
            <person name="Qi W."/>
            <person name="Jaenicke S."/>
            <person name="Goesmann A."/>
            <person name="Smits T.H."/>
            <person name="Bagheri H.C."/>
        </authorList>
    </citation>
    <scope>NUCLEOTIDE SEQUENCE [LARGE SCALE GENOMIC DNA]</scope>
    <source>
        <strain evidence="2">BUZ 3T</strain>
    </source>
</reference>
<name>I2GD43_9BACT</name>
<dbReference type="AlphaFoldDB" id="I2GD43"/>
<evidence type="ECO:0000313" key="2">
    <source>
        <dbReference type="Proteomes" id="UP000009309"/>
    </source>
</evidence>
<organism evidence="1 2">
    <name type="scientific">Fibrisoma limi BUZ 3</name>
    <dbReference type="NCBI Taxonomy" id="1185876"/>
    <lineage>
        <taxon>Bacteria</taxon>
        <taxon>Pseudomonadati</taxon>
        <taxon>Bacteroidota</taxon>
        <taxon>Cytophagia</taxon>
        <taxon>Cytophagales</taxon>
        <taxon>Spirosomataceae</taxon>
        <taxon>Fibrisoma</taxon>
    </lineage>
</organism>
<dbReference type="RefSeq" id="WP_009280403.1">
    <property type="nucleotide sequence ID" value="NZ_CAIT01000004.1"/>
</dbReference>